<feature type="compositionally biased region" description="Polar residues" evidence="1">
    <location>
        <begin position="28"/>
        <end position="38"/>
    </location>
</feature>
<accession>A0AAD9XE67</accession>
<proteinExistence type="predicted"/>
<gene>
    <name evidence="2" type="ORF">Ddye_010598</name>
</gene>
<dbReference type="Proteomes" id="UP001280121">
    <property type="component" value="Unassembled WGS sequence"/>
</dbReference>
<feature type="region of interest" description="Disordered" evidence="1">
    <location>
        <begin position="1"/>
        <end position="39"/>
    </location>
</feature>
<organism evidence="2 3">
    <name type="scientific">Dipteronia dyeriana</name>
    <dbReference type="NCBI Taxonomy" id="168575"/>
    <lineage>
        <taxon>Eukaryota</taxon>
        <taxon>Viridiplantae</taxon>
        <taxon>Streptophyta</taxon>
        <taxon>Embryophyta</taxon>
        <taxon>Tracheophyta</taxon>
        <taxon>Spermatophyta</taxon>
        <taxon>Magnoliopsida</taxon>
        <taxon>eudicotyledons</taxon>
        <taxon>Gunneridae</taxon>
        <taxon>Pentapetalae</taxon>
        <taxon>rosids</taxon>
        <taxon>malvids</taxon>
        <taxon>Sapindales</taxon>
        <taxon>Sapindaceae</taxon>
        <taxon>Hippocastanoideae</taxon>
        <taxon>Acereae</taxon>
        <taxon>Dipteronia</taxon>
    </lineage>
</organism>
<keyword evidence="3" id="KW-1185">Reference proteome</keyword>
<evidence type="ECO:0000313" key="2">
    <source>
        <dbReference type="EMBL" id="KAK2657546.1"/>
    </source>
</evidence>
<evidence type="ECO:0000313" key="3">
    <source>
        <dbReference type="Proteomes" id="UP001280121"/>
    </source>
</evidence>
<comment type="caution">
    <text evidence="2">The sequence shown here is derived from an EMBL/GenBank/DDBJ whole genome shotgun (WGS) entry which is preliminary data.</text>
</comment>
<dbReference type="AlphaFoldDB" id="A0AAD9XE67"/>
<reference evidence="2" key="1">
    <citation type="journal article" date="2023" name="Plant J.">
        <title>Genome sequences and population genomics provide insights into the demographic history, inbreeding, and mutation load of two 'living fossil' tree species of Dipteronia.</title>
        <authorList>
            <person name="Feng Y."/>
            <person name="Comes H.P."/>
            <person name="Chen J."/>
            <person name="Zhu S."/>
            <person name="Lu R."/>
            <person name="Zhang X."/>
            <person name="Li P."/>
            <person name="Qiu J."/>
            <person name="Olsen K.M."/>
            <person name="Qiu Y."/>
        </authorList>
    </citation>
    <scope>NUCLEOTIDE SEQUENCE</scope>
    <source>
        <strain evidence="2">KIB01</strain>
    </source>
</reference>
<feature type="compositionally biased region" description="Basic and acidic residues" evidence="1">
    <location>
        <begin position="7"/>
        <end position="27"/>
    </location>
</feature>
<evidence type="ECO:0000256" key="1">
    <source>
        <dbReference type="SAM" id="MobiDB-lite"/>
    </source>
</evidence>
<dbReference type="EMBL" id="JANJYI010000003">
    <property type="protein sequence ID" value="KAK2657546.1"/>
    <property type="molecule type" value="Genomic_DNA"/>
</dbReference>
<name>A0AAD9XE67_9ROSI</name>
<sequence length="81" mass="8591">MNIQARKKTETVNEQGGIERRVVETTDYRSSAGQAQEQRTVEVVHQSHPNTNPNTSGGLLAGAAAAVESTLQSAKEAISGK</sequence>
<protein>
    <submittedName>
        <fullName evidence="2">Uncharacterized protein</fullName>
    </submittedName>
</protein>